<organism evidence="2 3">
    <name type="scientific">Halorubrum kocurii JCM 14978</name>
    <dbReference type="NCBI Taxonomy" id="1230456"/>
    <lineage>
        <taxon>Archaea</taxon>
        <taxon>Methanobacteriati</taxon>
        <taxon>Methanobacteriota</taxon>
        <taxon>Stenosarchaea group</taxon>
        <taxon>Halobacteria</taxon>
        <taxon>Halobacteriales</taxon>
        <taxon>Haloferacaceae</taxon>
        <taxon>Halorubrum</taxon>
    </lineage>
</organism>
<feature type="region of interest" description="Disordered" evidence="1">
    <location>
        <begin position="158"/>
        <end position="181"/>
    </location>
</feature>
<evidence type="ECO:0000313" key="2">
    <source>
        <dbReference type="EMBL" id="EMA59771.1"/>
    </source>
</evidence>
<evidence type="ECO:0000256" key="1">
    <source>
        <dbReference type="SAM" id="MobiDB-lite"/>
    </source>
</evidence>
<dbReference type="Proteomes" id="UP000011546">
    <property type="component" value="Unassembled WGS sequence"/>
</dbReference>
<dbReference type="AlphaFoldDB" id="M0NPS7"/>
<evidence type="ECO:0000313" key="3">
    <source>
        <dbReference type="Proteomes" id="UP000011546"/>
    </source>
</evidence>
<dbReference type="OrthoDB" id="330215at2157"/>
<dbReference type="EMBL" id="AOJH01000084">
    <property type="protein sequence ID" value="EMA59771.1"/>
    <property type="molecule type" value="Genomic_DNA"/>
</dbReference>
<comment type="caution">
    <text evidence="2">The sequence shown here is derived from an EMBL/GenBank/DDBJ whole genome shotgun (WGS) entry which is preliminary data.</text>
</comment>
<proteinExistence type="predicted"/>
<sequence>MSPTVDVEVRRNRHGSVLAYADRDRAARLLADHRAVLQSLYDLVDRRHGSDGETVARLAVREDSRIVDELDLRDRFRRDLEADRAIALVEDLRYHAGERELVTDGGTDLCGDESRFFWTGEECPDCGGDLEQQDEHNVMCLTCEAVFQHLLTESEHVLHTPERDESVRKPRAVTDGGPESEKNWMQSLLGAASQFEEEHDDLEVILEGAIGFHTFYVADGDDPTRGVKTALYSGLNDLLEEVSVDADTVRLNHGAVTPETVRQETVDQIAEFTYVPESLAESIGESVEERVRQNLNGEDSR</sequence>
<dbReference type="RefSeq" id="WP_008849509.1">
    <property type="nucleotide sequence ID" value="NZ_AOJH01000084.1"/>
</dbReference>
<gene>
    <name evidence="2" type="ORF">C468_14203</name>
</gene>
<name>M0NPS7_9EURY</name>
<reference evidence="2 3" key="1">
    <citation type="journal article" date="2014" name="PLoS Genet.">
        <title>Phylogenetically driven sequencing of extremely halophilic archaea reveals strategies for static and dynamic osmo-response.</title>
        <authorList>
            <person name="Becker E.A."/>
            <person name="Seitzer P.M."/>
            <person name="Tritt A."/>
            <person name="Larsen D."/>
            <person name="Krusor M."/>
            <person name="Yao A.I."/>
            <person name="Wu D."/>
            <person name="Madern D."/>
            <person name="Eisen J.A."/>
            <person name="Darling A.E."/>
            <person name="Facciotti M.T."/>
        </authorList>
    </citation>
    <scope>NUCLEOTIDE SEQUENCE [LARGE SCALE GENOMIC DNA]</scope>
    <source>
        <strain evidence="2 3">JCM 14978</strain>
    </source>
</reference>
<dbReference type="STRING" id="1230456.C468_14203"/>
<dbReference type="PATRIC" id="fig|1230456.3.peg.2832"/>
<keyword evidence="3" id="KW-1185">Reference proteome</keyword>
<accession>M0NPS7</accession>
<protein>
    <submittedName>
        <fullName evidence="2">Uncharacterized protein</fullName>
    </submittedName>
</protein>
<feature type="compositionally biased region" description="Basic and acidic residues" evidence="1">
    <location>
        <begin position="158"/>
        <end position="168"/>
    </location>
</feature>